<dbReference type="EMBL" id="HM536998">
    <property type="protein sequence ID" value="ADK32549.1"/>
    <property type="molecule type" value="Genomic_DNA"/>
</dbReference>
<dbReference type="Pfam" id="PF00067">
    <property type="entry name" value="p450"/>
    <property type="match status" value="1"/>
</dbReference>
<sequence length="414" mass="44676">MIFGPDFHRDPYPVYRRLRDEAPCHHEPALGLYALSRYEDVLAALRQPTVFSSAARAVASSAAGAGPYRGADTVSPERETAAEGPARSLLFLDPPEHQVLRQAVSRGFTPQAVLRLEPAVRDIAAGLADRIPDRGGGEFVTEFAAPLAIAVILRLLGVPEADRARVSELLSASALSGAEAELRSYWLGLSALLRDREDAGEGDGEDRGVVAALVRPDAGLRDADVAAGPAVRAPLTDEQVAAFCALVGQAGTESVAMALSNALVLFGRHHDQWRTLCARPDAIPAAFEEVLRYWAPTQHQGRTLTAAVRLHGRLLPAGAHVLLLTGSAGRDERAYPDPDVFDIGRFHPDRRPSTALGFGLGAHFCLGAALARLQARVALRELTRRFPRYRTDEERTVRSEVMNGFGHSRVPFST</sequence>
<dbReference type="PANTHER" id="PTHR46696">
    <property type="entry name" value="P450, PUTATIVE (EUROFUNG)-RELATED"/>
    <property type="match status" value="1"/>
</dbReference>
<dbReference type="InterPro" id="IPR036396">
    <property type="entry name" value="Cyt_P450_sf"/>
</dbReference>
<dbReference type="GO" id="GO:0006707">
    <property type="term" value="P:cholesterol catabolic process"/>
    <property type="evidence" value="ECO:0007669"/>
    <property type="project" value="TreeGrafter"/>
</dbReference>
<dbReference type="GO" id="GO:0020037">
    <property type="term" value="F:heme binding"/>
    <property type="evidence" value="ECO:0007669"/>
    <property type="project" value="InterPro"/>
</dbReference>
<dbReference type="PANTHER" id="PTHR46696:SF4">
    <property type="entry name" value="BIOTIN BIOSYNTHESIS CYTOCHROME P450"/>
    <property type="match status" value="1"/>
</dbReference>
<keyword evidence="2" id="KW-0408">Iron</keyword>
<dbReference type="GO" id="GO:0008395">
    <property type="term" value="F:steroid hydroxylase activity"/>
    <property type="evidence" value="ECO:0007669"/>
    <property type="project" value="TreeGrafter"/>
</dbReference>
<dbReference type="GO" id="GO:0005506">
    <property type="term" value="F:iron ion binding"/>
    <property type="evidence" value="ECO:0007669"/>
    <property type="project" value="InterPro"/>
</dbReference>
<keyword evidence="2" id="KW-0479">Metal-binding</keyword>
<keyword evidence="2" id="KW-0560">Oxidoreductase</keyword>
<protein>
    <submittedName>
        <fullName evidence="3">Cytochrome P450</fullName>
    </submittedName>
</protein>
<dbReference type="InterPro" id="IPR001128">
    <property type="entry name" value="Cyt_P450"/>
</dbReference>
<comment type="similarity">
    <text evidence="1 2">Belongs to the cytochrome P450 family.</text>
</comment>
<evidence type="ECO:0000256" key="1">
    <source>
        <dbReference type="ARBA" id="ARBA00010617"/>
    </source>
</evidence>
<dbReference type="InterPro" id="IPR017972">
    <property type="entry name" value="Cyt_P450_CS"/>
</dbReference>
<dbReference type="PROSITE" id="PS00086">
    <property type="entry name" value="CYTOCHROME_P450"/>
    <property type="match status" value="1"/>
</dbReference>
<accession>E2IHB1</accession>
<gene>
    <name evidence="3" type="primary">mibO</name>
</gene>
<dbReference type="SUPFAM" id="SSF48264">
    <property type="entry name" value="Cytochrome P450"/>
    <property type="match status" value="1"/>
</dbReference>
<proteinExistence type="inferred from homology"/>
<dbReference type="Gene3D" id="1.10.630.10">
    <property type="entry name" value="Cytochrome P450"/>
    <property type="match status" value="1"/>
</dbReference>
<dbReference type="PRINTS" id="PR00359">
    <property type="entry name" value="BP450"/>
</dbReference>
<evidence type="ECO:0000313" key="3">
    <source>
        <dbReference type="EMBL" id="ADK32549.1"/>
    </source>
</evidence>
<reference evidence="3" key="1">
    <citation type="journal article" date="2010" name="Proc. Natl. Acad. Sci. U.S.A.">
        <title>Microbisporicin gene cluster reveals unusual features of lantibiotic biosynthesis in actinomycetes.</title>
        <authorList>
            <person name="Foulston L.C."/>
            <person name="Bibb M.J."/>
        </authorList>
    </citation>
    <scope>NUCLEOTIDE SEQUENCE</scope>
    <source>
        <strain evidence="3">NRRL 30420</strain>
    </source>
</reference>
<dbReference type="SMR" id="E2IHB1"/>
<organism evidence="3">
    <name type="scientific">Microbispora corallina</name>
    <dbReference type="NCBI Taxonomy" id="83302"/>
    <lineage>
        <taxon>Bacteria</taxon>
        <taxon>Bacillati</taxon>
        <taxon>Actinomycetota</taxon>
        <taxon>Actinomycetes</taxon>
        <taxon>Streptosporangiales</taxon>
        <taxon>Streptosporangiaceae</taxon>
        <taxon>Microbispora</taxon>
    </lineage>
</organism>
<evidence type="ECO:0000256" key="2">
    <source>
        <dbReference type="RuleBase" id="RU000461"/>
    </source>
</evidence>
<keyword evidence="2" id="KW-0503">Monooxygenase</keyword>
<keyword evidence="2" id="KW-0349">Heme</keyword>
<dbReference type="GO" id="GO:0036199">
    <property type="term" value="F:cholest-4-en-3-one 26-monooxygenase activity"/>
    <property type="evidence" value="ECO:0007669"/>
    <property type="project" value="TreeGrafter"/>
</dbReference>
<dbReference type="InterPro" id="IPR002397">
    <property type="entry name" value="Cyt_P450_B"/>
</dbReference>
<name>E2IHB1_9ACTN</name>
<dbReference type="AlphaFoldDB" id="E2IHB1"/>